<evidence type="ECO:0000256" key="2">
    <source>
        <dbReference type="SAM" id="MobiDB-lite"/>
    </source>
</evidence>
<reference key="2">
    <citation type="submission" date="2011-10" db="EMBL/GenBank/DDBJ databases">
        <title>The genome and transcriptome sequence of Clonorchis sinensis provide insights into the carcinogenic liver fluke.</title>
        <authorList>
            <person name="Wang X."/>
            <person name="Huang Y."/>
            <person name="Chen W."/>
            <person name="Liu H."/>
            <person name="Guo L."/>
            <person name="Chen Y."/>
            <person name="Luo F."/>
            <person name="Zhou W."/>
            <person name="Sun J."/>
            <person name="Mao Q."/>
            <person name="Liang P."/>
            <person name="Zhou C."/>
            <person name="Tian Y."/>
            <person name="Men J."/>
            <person name="Lv X."/>
            <person name="Huang L."/>
            <person name="Zhou J."/>
            <person name="Hu Y."/>
            <person name="Li R."/>
            <person name="Zhang F."/>
            <person name="Lei H."/>
            <person name="Li X."/>
            <person name="Hu X."/>
            <person name="Liang C."/>
            <person name="Xu J."/>
            <person name="Wu Z."/>
            <person name="Yu X."/>
        </authorList>
    </citation>
    <scope>NUCLEOTIDE SEQUENCE</scope>
    <source>
        <strain>Henan</strain>
    </source>
</reference>
<feature type="compositionally biased region" description="Low complexity" evidence="2">
    <location>
        <begin position="2879"/>
        <end position="2895"/>
    </location>
</feature>
<accession>H2KT27</accession>
<evidence type="ECO:0000313" key="4">
    <source>
        <dbReference type="Proteomes" id="UP000008909"/>
    </source>
</evidence>
<proteinExistence type="predicted"/>
<feature type="region of interest" description="Disordered" evidence="2">
    <location>
        <begin position="2875"/>
        <end position="2899"/>
    </location>
</feature>
<feature type="compositionally biased region" description="Basic and acidic residues" evidence="2">
    <location>
        <begin position="2740"/>
        <end position="2749"/>
    </location>
</feature>
<organism evidence="3 4">
    <name type="scientific">Clonorchis sinensis</name>
    <name type="common">Chinese liver fluke</name>
    <dbReference type="NCBI Taxonomy" id="79923"/>
    <lineage>
        <taxon>Eukaryota</taxon>
        <taxon>Metazoa</taxon>
        <taxon>Spiralia</taxon>
        <taxon>Lophotrochozoa</taxon>
        <taxon>Platyhelminthes</taxon>
        <taxon>Trematoda</taxon>
        <taxon>Digenea</taxon>
        <taxon>Opisthorchiida</taxon>
        <taxon>Opisthorchiata</taxon>
        <taxon>Opisthorchiidae</taxon>
        <taxon>Clonorchis</taxon>
    </lineage>
</organism>
<keyword evidence="1" id="KW-0175">Coiled coil</keyword>
<reference evidence="3" key="1">
    <citation type="journal article" date="2011" name="Genome Biol.">
        <title>The draft genome of the carcinogenic human liver fluke Clonorchis sinensis.</title>
        <authorList>
            <person name="Wang X."/>
            <person name="Chen W."/>
            <person name="Huang Y."/>
            <person name="Sun J."/>
            <person name="Men J."/>
            <person name="Liu H."/>
            <person name="Luo F."/>
            <person name="Guo L."/>
            <person name="Lv X."/>
            <person name="Deng C."/>
            <person name="Zhou C."/>
            <person name="Fan Y."/>
            <person name="Li X."/>
            <person name="Huang L."/>
            <person name="Hu Y."/>
            <person name="Liang C."/>
            <person name="Hu X."/>
            <person name="Xu J."/>
            <person name="Yu X."/>
        </authorList>
    </citation>
    <scope>NUCLEOTIDE SEQUENCE [LARGE SCALE GENOMIC DNA]</scope>
    <source>
        <strain evidence="3">Henan</strain>
    </source>
</reference>
<keyword evidence="4" id="KW-1185">Reference proteome</keyword>
<name>H2KT27_CLOSI</name>
<feature type="region of interest" description="Disordered" evidence="2">
    <location>
        <begin position="3062"/>
        <end position="3082"/>
    </location>
</feature>
<protein>
    <submittedName>
        <fullName evidence="3">Erythrocyte membrane protein</fullName>
    </submittedName>
</protein>
<feature type="region of interest" description="Disordered" evidence="2">
    <location>
        <begin position="2722"/>
        <end position="2769"/>
    </location>
</feature>
<sequence length="3082" mass="343755">MQCNPHYATQLPILASQLQKLCSATTAVHTQAVQSSETHLAESTDPSLTISVQQSEQLNSLLQTVQKRVASELTPEQANEIVTSVLKLESTIPHSALVPAVRTARAMQCNPHYATQLPILASQLQDLSNAFRGQLICGNLLGGLVVASDSIEPFPNGGVKFCDVLLSLVILDRFLRHSDRMFLMESFSTIEVSDVLNRSLRLLSVAYPNHATFPFLLKSAQPCDDTFTLIAEVLGQLQEDIQFRSSLENMHLTLQHFSNTPDLNLSDSERIRLIDMICAGLVHVYAYNGGIQRNEAALLVELIQRISRPSDQRLDKADQCILGWLSQRLTKFCRDSPNLHRDELQISEIMHQLQTALDQANPNSQWVVVDPYLFATLLTSAENTDSLDVLKANLLFAMNEMYLFSDVKVNRVQIKFWLQRLTSMKEGIGEKAILNSASTRSAQEKSHSVVQLSQISRSFSTNQASSTPIECTSFKGTLQLALEENDYQEAKFFVSGTTSNMSYVNRPGSFGATTVYESALQTRNFLSTIDSYDESQGLVVLTRKECAMLASGLQCCLEIAEIHKLDDRPLIQSVVRQLHLGRCQSDGWVLTIGVVEDIKRFSDQCINAHLQQAGEQVLQLDNESMSTNMENSHTPKNIHTELFSHTHDNLEEPLGLRQIRRLAKVFNETDDATVRKSLADRLSNTWKILSNTGGKHSLQEYAACLAHLMAMKNKLSGGNGNALESGDRYSLAYALRLCKAIPVISMDKTRAKSIEETVSELIQGANAPDHTSNTSLDRLANKIDFAITNIAKLLQVNLESADAKSVARVETDSSRIPLFATLLWTAITHKPSTLASTLCNSPLMSPIIRIAPNLKETVEFSLQSLENESRPNLCSLLLEAVKEAERFTAKCQCSQPEDLAALVVHLAHVRELARCLGISTTPTITAVIDGLLDQLVNDEDVPAVSLEMVKEELAKTASLSRDLVEDSLNGALLEVNKGKLSGANGLADGGNTNSENGVRLEAFGKEKVIEALGMAIMCKKAKIPVKLRFVIGMMEKLRSSTDNALTRDELLIVNQILSIASDAAKSEKFETMLDKPGTSYLVECPELARLAEGNVLNPVEAAQLFDDITEILNSSSATGSFSEELCNNLNSVKTKLLRASLSGQSFDVGSVVSSPDALRNILATEVEKIKEKESNQIRQDLVERLQLFRMYAFEDPTGVNRTGNNRLSVLKYCGDFDTVEATQRLDPKTTALLHRCVLEQMRRYPPLMSTMLPLLGILVELEESKDITVSADELDEKTQEQLYVPMEISAADLDIVTDFLSTPKGSPPNLGEQLTALFFVQRTMDGEALWPAEASLLLSGLETLANSSDMARKRIINELEGMKSQLLKHSFMQESVEDICDAAGVEISDADCKKLRSLHRVCEIPITRNARQFVERILRNTHETYTRRNDISPDQLLMLHIFVLYLARQTTLTPRELAILNRLMVAISTASIDDETLCMLNSLYEEGRVFMLHETHTLEVDSIVMNELVEPTPQNLCGFIPDMLEELLGASDVEKPLPYGSTLLLTGMLHTLTLMHSQLGWEKLAPKWIIHLKRLVWRLLGTALLRQPVKLDVRSRALISIACNNYRDVLKQAFLAHTEDSLHRLEAVETTGYLSATDKKQFADTIGLVLTSPLSYHLTPNLCGMLAQAKESLPRCTDQSRLSDYEVHFLSQSLQRIRENIENRDLDVVTTTDLIVSLQTAEQILGRVTSNGSNDEIRLSQKDAAILNSALEVLNNRSYQQGSLQSWDSDDYSVISNDCRAVLGLTQSFLSSVLNTTEGTNFSGDHSDSIRLSDNEIDKLKELINFWKPRLALEAQHQRTATIRKLAVSNECDLTADMTNSELSNAIQLTIANGQFMQAHDAWISVRALEELQADPEMDYVNISNHLRDALRLAMCPMRDNTTTSLVDANVISSLTYLLSLLPSLFAQYSSGSLFGMTICPSDAAAFGTCLMTILQYASTGCLSPIHQRAMLQQHEQRSLCAAANLETYELDLSEATEVSELLQEVRTQLGRLVHRELIDLVASLTTLEEDTDPDLVVRTLEPGEKQLLIHILRTFMLLGNPEAGPQNQRRNLHSLLDYLIYARPGCITVSQRCELRQLCDSFEAALSHPDLPVPVRVGRIRSTLQSLTSNESTRFSLLARPVRVHPREAMLLLDLLRQMISATGIPSSDTALLQAALGHAVASGQTWCQWNAIPRETKSKILAHICTMIESLIDRMKDNEQLTDQEVSNLELVAICLNRLLQSIDERRSATTILSLLQIIGHLLPKEPTISEKHRLQRSTRVEEDSSEQYACEDSLVRRVEQVERDLDSSEYLFNSEVVASMLEKTHYVKQALENSKTDAEDQRAVQELEDGIFKIIIECFENGETKTVQTQSCSLSQLRPLLTHVRQICRKAENVLLANSTDELHNPPESASEPENVSRSVLVQFSPTVEQAYAAFGRLVTPCTPRVMEPGEIAELTASVDIIHRATHQVTPLYKDQFQLSPTEKQLLQDLQRVADKGETYFMDDSSIEKLQSLGQRLMTPLLQVNRDLLKKGLALWLSASINGRFVFSSTETSQLHSALCLARNTITREKLGGPADESLRMIDRVIEQFSTTVDSGIGTELTGPHSMGPVVTGILEDAQRAHESLNLSASVFSTPPSSISEWCSNYRVGADDRQFFASSSVFPSNLTDEYASQNLQPGDQPSASVWRNELPEALLAASKSSSNAPLLHQIRSPSLQKPDRDSEQKGHRSRRSISGGPTRDLASPLRSKTLAEAVGEEQKRLKTWEKLVEARLNQACNRVEDLLAKFPTSNSDETVSEDTPRKERFDELQRLREEVLYLKEQLRRVVRQLEEAERKQQRQALYVSSLRELIGRQNRSTSQSTSTQTTIPISTTDSKTDQCCTFPLKSTDSHKFRLYRSTDCLQDPSSQPAQPYRSNEFSRIPLDTETFDFLIGPPRPHRLSSLDRLHELIEIRRAVVAGSREELCRLGAYSSLPPLKSPHLLPHQCTSQTSRDYKTNPWLLKILMDQQRSYTDHLLGRSSYEQHQSSRVLDALEQRLAQLEEQLTPPDSLSKAKLPSDNP</sequence>
<evidence type="ECO:0000313" key="3">
    <source>
        <dbReference type="EMBL" id="GAA42975.2"/>
    </source>
</evidence>
<feature type="coiled-coil region" evidence="1">
    <location>
        <begin position="2831"/>
        <end position="2862"/>
    </location>
</feature>
<dbReference type="Proteomes" id="UP000008909">
    <property type="component" value="Unassembled WGS sequence"/>
</dbReference>
<dbReference type="EMBL" id="DF143630">
    <property type="protein sequence ID" value="GAA42975.2"/>
    <property type="molecule type" value="Genomic_DNA"/>
</dbReference>
<gene>
    <name evidence="3" type="ORF">CLF_111528</name>
</gene>
<evidence type="ECO:0000256" key="1">
    <source>
        <dbReference type="SAM" id="Coils"/>
    </source>
</evidence>